<accession>A0A9W9NG68</accession>
<feature type="domain" description="AMP-dependent synthetase/ligase" evidence="2">
    <location>
        <begin position="105"/>
        <end position="464"/>
    </location>
</feature>
<proteinExistence type="predicted"/>
<evidence type="ECO:0000256" key="1">
    <source>
        <dbReference type="SAM" id="Phobius"/>
    </source>
</evidence>
<protein>
    <submittedName>
        <fullName evidence="4">Acetoacetate-CoA ligase</fullName>
    </submittedName>
</protein>
<gene>
    <name evidence="4" type="ORF">N7498_001471</name>
</gene>
<dbReference type="PANTHER" id="PTHR42921">
    <property type="entry name" value="ACETOACETYL-COA SYNTHETASE"/>
    <property type="match status" value="1"/>
</dbReference>
<dbReference type="PROSITE" id="PS00455">
    <property type="entry name" value="AMP_BINDING"/>
    <property type="match status" value="1"/>
</dbReference>
<feature type="transmembrane region" description="Helical" evidence="1">
    <location>
        <begin position="157"/>
        <end position="181"/>
    </location>
</feature>
<dbReference type="InterPro" id="IPR020845">
    <property type="entry name" value="AMP-binding_CS"/>
</dbReference>
<dbReference type="AlphaFoldDB" id="A0A9W9NG68"/>
<dbReference type="GeneID" id="83175834"/>
<dbReference type="RefSeq" id="XP_058313945.1">
    <property type="nucleotide sequence ID" value="XM_058448534.1"/>
</dbReference>
<keyword evidence="1" id="KW-1133">Transmembrane helix</keyword>
<dbReference type="Pfam" id="PF13193">
    <property type="entry name" value="AMP-binding_C"/>
    <property type="match status" value="1"/>
</dbReference>
<dbReference type="InterPro" id="IPR045851">
    <property type="entry name" value="AMP-bd_C_sf"/>
</dbReference>
<feature type="domain" description="AMP-binding enzyme C-terminal" evidence="3">
    <location>
        <begin position="545"/>
        <end position="612"/>
    </location>
</feature>
<dbReference type="SUPFAM" id="SSF56801">
    <property type="entry name" value="Acetyl-CoA synthetase-like"/>
    <property type="match status" value="1"/>
</dbReference>
<dbReference type="Pfam" id="PF00501">
    <property type="entry name" value="AMP-binding"/>
    <property type="match status" value="1"/>
</dbReference>
<sequence>MATDNNEPEIVWRPSERQTIISMDEYREHINKSFDLRHSNTKDLQKWSVEYPHDFWIDLYKYLDLAPPLPSAINKAYDDTLPMSSIPPFFLGHEINYAENGLFANPDPDAVALIGIREGQGIYKDEGEFVTWHDFRERVRQIASALKRSGVNKGDRVAAVVATSTWAILIFHAAASIGAIFTSISPELGVDGCISRLQQVTPSFVFVDSHAIYKGKAVPTKQKIEKIFLQLKPRPQVEVTSFGQTLIYKGAISLPLMICYSSGTTGAPKCIVHHHGVIIQFKKISKIHNCLTPGDVVMQYSSTSWVVFYGMCGHLTVGATIVVYNGSPLFPDAKQLLRICEKYRVTLLGASPRLLLEMQMSGSVPKIDFDLSPLKTVHTTGAPLSVEQYRWFYQAFPPAVQICNIAGGTETGTALIAMDPSGPIHAGEMQVLGLGIDVDILDPVTGKSIAHTGEAGEMVVKKPYPSMPCFFWGDSDGKLYKSAYFERFENIDVWAQHDWLRKNPDTGGFIMEGRSDNVLNPSGIRFGSGEIYAIIEKRPFTDYFSNCLCVGRRREIDTDEQVFLFLVMKPGVYLTQDFRNKVETAIRNGLSPRHVPRFVLAVPDIPMTINGKRVEIAVKQMISGKDAKLSATVQN</sequence>
<keyword evidence="5" id="KW-1185">Reference proteome</keyword>
<dbReference type="InterPro" id="IPR042099">
    <property type="entry name" value="ANL_N_sf"/>
</dbReference>
<dbReference type="EMBL" id="JAPQKR010000004">
    <property type="protein sequence ID" value="KAJ5219372.1"/>
    <property type="molecule type" value="Genomic_DNA"/>
</dbReference>
<keyword evidence="4" id="KW-0436">Ligase</keyword>
<reference evidence="4" key="1">
    <citation type="submission" date="2022-12" db="EMBL/GenBank/DDBJ databases">
        <authorList>
            <person name="Petersen C."/>
        </authorList>
    </citation>
    <scope>NUCLEOTIDE SEQUENCE</scope>
    <source>
        <strain evidence="4">IBT 15544</strain>
    </source>
</reference>
<dbReference type="GO" id="GO:0030729">
    <property type="term" value="F:acetoacetate-CoA ligase activity"/>
    <property type="evidence" value="ECO:0007669"/>
    <property type="project" value="TreeGrafter"/>
</dbReference>
<dbReference type="InterPro" id="IPR000873">
    <property type="entry name" value="AMP-dep_synth/lig_dom"/>
</dbReference>
<name>A0A9W9NG68_9EURO</name>
<evidence type="ECO:0000313" key="5">
    <source>
        <dbReference type="Proteomes" id="UP001150904"/>
    </source>
</evidence>
<evidence type="ECO:0000259" key="3">
    <source>
        <dbReference type="Pfam" id="PF13193"/>
    </source>
</evidence>
<keyword evidence="1" id="KW-0812">Transmembrane</keyword>
<reference evidence="4" key="2">
    <citation type="journal article" date="2023" name="IMA Fungus">
        <title>Comparative genomic study of the Penicillium genus elucidates a diverse pangenome and 15 lateral gene transfer events.</title>
        <authorList>
            <person name="Petersen C."/>
            <person name="Sorensen T."/>
            <person name="Nielsen M.R."/>
            <person name="Sondergaard T.E."/>
            <person name="Sorensen J.L."/>
            <person name="Fitzpatrick D.A."/>
            <person name="Frisvad J.C."/>
            <person name="Nielsen K.L."/>
        </authorList>
    </citation>
    <scope>NUCLEOTIDE SEQUENCE</scope>
    <source>
        <strain evidence="4">IBT 15544</strain>
    </source>
</reference>
<keyword evidence="1" id="KW-0472">Membrane</keyword>
<dbReference type="OrthoDB" id="10253869at2759"/>
<dbReference type="InterPro" id="IPR025110">
    <property type="entry name" value="AMP-bd_C"/>
</dbReference>
<dbReference type="Gene3D" id="3.40.50.12780">
    <property type="entry name" value="N-terminal domain of ligase-like"/>
    <property type="match status" value="1"/>
</dbReference>
<comment type="caution">
    <text evidence="4">The sequence shown here is derived from an EMBL/GenBank/DDBJ whole genome shotgun (WGS) entry which is preliminary data.</text>
</comment>
<dbReference type="Proteomes" id="UP001150904">
    <property type="component" value="Unassembled WGS sequence"/>
</dbReference>
<dbReference type="Gene3D" id="3.30.300.30">
    <property type="match status" value="1"/>
</dbReference>
<evidence type="ECO:0000259" key="2">
    <source>
        <dbReference type="Pfam" id="PF00501"/>
    </source>
</evidence>
<organism evidence="4 5">
    <name type="scientific">Penicillium cinerascens</name>
    <dbReference type="NCBI Taxonomy" id="70096"/>
    <lineage>
        <taxon>Eukaryota</taxon>
        <taxon>Fungi</taxon>
        <taxon>Dikarya</taxon>
        <taxon>Ascomycota</taxon>
        <taxon>Pezizomycotina</taxon>
        <taxon>Eurotiomycetes</taxon>
        <taxon>Eurotiomycetidae</taxon>
        <taxon>Eurotiales</taxon>
        <taxon>Aspergillaceae</taxon>
        <taxon>Penicillium</taxon>
    </lineage>
</organism>
<evidence type="ECO:0000313" key="4">
    <source>
        <dbReference type="EMBL" id="KAJ5219372.1"/>
    </source>
</evidence>
<dbReference type="PANTHER" id="PTHR42921:SF4">
    <property type="entry name" value="ACETOACETYL-COA SYNTHASE (AFU_ORTHOLOGUE AFUA_8G04770)"/>
    <property type="match status" value="1"/>
</dbReference>